<sequence length="71" mass="8736">IQKERDKAKEEKRKIREEKQKRREKKKKTNQLLERSCNVEKVWMDTKDEHLYNERKDGSNLTEEFGLPTFL</sequence>
<proteinExistence type="predicted"/>
<protein>
    <submittedName>
        <fullName evidence="2">Uncharacterized protein</fullName>
    </submittedName>
</protein>
<evidence type="ECO:0000313" key="2">
    <source>
        <dbReference type="EMBL" id="CAA2990318.1"/>
    </source>
</evidence>
<comment type="caution">
    <text evidence="2">The sequence shown here is derived from an EMBL/GenBank/DDBJ whole genome shotgun (WGS) entry which is preliminary data.</text>
</comment>
<dbReference type="Gramene" id="OE9A091204T1">
    <property type="protein sequence ID" value="OE9A091204C1"/>
    <property type="gene ID" value="OE9A091204"/>
</dbReference>
<reference evidence="2 3" key="1">
    <citation type="submission" date="2019-12" db="EMBL/GenBank/DDBJ databases">
        <authorList>
            <person name="Alioto T."/>
            <person name="Alioto T."/>
            <person name="Gomez Garrido J."/>
        </authorList>
    </citation>
    <scope>NUCLEOTIDE SEQUENCE [LARGE SCALE GENOMIC DNA]</scope>
</reference>
<dbReference type="EMBL" id="CACTIH010004246">
    <property type="protein sequence ID" value="CAA2990318.1"/>
    <property type="molecule type" value="Genomic_DNA"/>
</dbReference>
<accession>A0A8S0SFU7</accession>
<gene>
    <name evidence="2" type="ORF">OLEA9_A091204</name>
</gene>
<dbReference type="AlphaFoldDB" id="A0A8S0SFU7"/>
<feature type="non-terminal residue" evidence="2">
    <location>
        <position position="71"/>
    </location>
</feature>
<keyword evidence="3" id="KW-1185">Reference proteome</keyword>
<name>A0A8S0SFU7_OLEEU</name>
<feature type="compositionally biased region" description="Basic and acidic residues" evidence="1">
    <location>
        <begin position="1"/>
        <end position="21"/>
    </location>
</feature>
<feature type="region of interest" description="Disordered" evidence="1">
    <location>
        <begin position="1"/>
        <end position="31"/>
    </location>
</feature>
<evidence type="ECO:0000256" key="1">
    <source>
        <dbReference type="SAM" id="MobiDB-lite"/>
    </source>
</evidence>
<dbReference type="Proteomes" id="UP000594638">
    <property type="component" value="Unassembled WGS sequence"/>
</dbReference>
<evidence type="ECO:0000313" key="3">
    <source>
        <dbReference type="Proteomes" id="UP000594638"/>
    </source>
</evidence>
<feature type="non-terminal residue" evidence="2">
    <location>
        <position position="1"/>
    </location>
</feature>
<organism evidence="2 3">
    <name type="scientific">Olea europaea subsp. europaea</name>
    <dbReference type="NCBI Taxonomy" id="158383"/>
    <lineage>
        <taxon>Eukaryota</taxon>
        <taxon>Viridiplantae</taxon>
        <taxon>Streptophyta</taxon>
        <taxon>Embryophyta</taxon>
        <taxon>Tracheophyta</taxon>
        <taxon>Spermatophyta</taxon>
        <taxon>Magnoliopsida</taxon>
        <taxon>eudicotyledons</taxon>
        <taxon>Gunneridae</taxon>
        <taxon>Pentapetalae</taxon>
        <taxon>asterids</taxon>
        <taxon>lamiids</taxon>
        <taxon>Lamiales</taxon>
        <taxon>Oleaceae</taxon>
        <taxon>Oleeae</taxon>
        <taxon>Olea</taxon>
    </lineage>
</organism>